<accession>A0A699ZAC0</accession>
<organism evidence="2 3">
    <name type="scientific">Haematococcus lacustris</name>
    <name type="common">Green alga</name>
    <name type="synonym">Haematococcus pluvialis</name>
    <dbReference type="NCBI Taxonomy" id="44745"/>
    <lineage>
        <taxon>Eukaryota</taxon>
        <taxon>Viridiplantae</taxon>
        <taxon>Chlorophyta</taxon>
        <taxon>core chlorophytes</taxon>
        <taxon>Chlorophyceae</taxon>
        <taxon>CS clade</taxon>
        <taxon>Chlamydomonadales</taxon>
        <taxon>Haematococcaceae</taxon>
        <taxon>Haematococcus</taxon>
    </lineage>
</organism>
<proteinExistence type="predicted"/>
<dbReference type="Proteomes" id="UP000485058">
    <property type="component" value="Unassembled WGS sequence"/>
</dbReference>
<dbReference type="EMBL" id="BLLF01000901">
    <property type="protein sequence ID" value="GFH15794.1"/>
    <property type="molecule type" value="Genomic_DNA"/>
</dbReference>
<keyword evidence="2" id="KW-0378">Hydrolase</keyword>
<name>A0A699ZAC0_HAELA</name>
<evidence type="ECO:0000313" key="3">
    <source>
        <dbReference type="Proteomes" id="UP000485058"/>
    </source>
</evidence>
<keyword evidence="2" id="KW-0067">ATP-binding</keyword>
<sequence>MALTATADPKVQRDIVSQLQLAQPVTLVASFNRPNITYAVRLMDLAQPDLTQDQGRRSKEAGLDPGPGKAYPPGPVADLQLLLHLVAKHLLLPGSQ</sequence>
<feature type="non-terminal residue" evidence="2">
    <location>
        <position position="96"/>
    </location>
</feature>
<reference evidence="2 3" key="1">
    <citation type="submission" date="2020-02" db="EMBL/GenBank/DDBJ databases">
        <title>Draft genome sequence of Haematococcus lacustris strain NIES-144.</title>
        <authorList>
            <person name="Morimoto D."/>
            <person name="Nakagawa S."/>
            <person name="Yoshida T."/>
            <person name="Sawayama S."/>
        </authorList>
    </citation>
    <scope>NUCLEOTIDE SEQUENCE [LARGE SCALE GENOMIC DNA]</scope>
    <source>
        <strain evidence="2 3">NIES-144</strain>
    </source>
</reference>
<keyword evidence="2" id="KW-0547">Nucleotide-binding</keyword>
<comment type="caution">
    <text evidence="2">The sequence shown here is derived from an EMBL/GenBank/DDBJ whole genome shotgun (WGS) entry which is preliminary data.</text>
</comment>
<feature type="non-terminal residue" evidence="2">
    <location>
        <position position="1"/>
    </location>
</feature>
<dbReference type="AlphaFoldDB" id="A0A699ZAC0"/>
<dbReference type="GO" id="GO:0004386">
    <property type="term" value="F:helicase activity"/>
    <property type="evidence" value="ECO:0007669"/>
    <property type="project" value="UniProtKB-KW"/>
</dbReference>
<protein>
    <submittedName>
        <fullName evidence="2">ATP-dependent DNA helicase</fullName>
    </submittedName>
</protein>
<evidence type="ECO:0000313" key="2">
    <source>
        <dbReference type="EMBL" id="GFH15794.1"/>
    </source>
</evidence>
<gene>
    <name evidence="2" type="ORF">HaLaN_12092</name>
</gene>
<feature type="region of interest" description="Disordered" evidence="1">
    <location>
        <begin position="49"/>
        <end position="74"/>
    </location>
</feature>
<evidence type="ECO:0000256" key="1">
    <source>
        <dbReference type="SAM" id="MobiDB-lite"/>
    </source>
</evidence>
<dbReference type="Gene3D" id="3.40.50.300">
    <property type="entry name" value="P-loop containing nucleotide triphosphate hydrolases"/>
    <property type="match status" value="1"/>
</dbReference>
<keyword evidence="2" id="KW-0347">Helicase</keyword>
<dbReference type="InterPro" id="IPR027417">
    <property type="entry name" value="P-loop_NTPase"/>
</dbReference>
<keyword evidence="3" id="KW-1185">Reference proteome</keyword>